<keyword evidence="4" id="KW-1185">Reference proteome</keyword>
<dbReference type="KEGG" id="dmp:FAK_19670"/>
<proteinExistence type="predicted"/>
<dbReference type="EMBL" id="AP028679">
    <property type="protein sequence ID" value="BEQ14901.1"/>
    <property type="molecule type" value="Genomic_DNA"/>
</dbReference>
<name>A0AAU9EWS0_9BACT</name>
<evidence type="ECO:0000313" key="4">
    <source>
        <dbReference type="Proteomes" id="UP001366166"/>
    </source>
</evidence>
<dbReference type="AlphaFoldDB" id="A0AAU9EWS0"/>
<feature type="region of interest" description="Disordered" evidence="1">
    <location>
        <begin position="822"/>
        <end position="851"/>
    </location>
</feature>
<evidence type="ECO:0008006" key="5">
    <source>
        <dbReference type="Google" id="ProtNLM"/>
    </source>
</evidence>
<feature type="signal peptide" evidence="2">
    <location>
        <begin position="1"/>
        <end position="24"/>
    </location>
</feature>
<dbReference type="SUPFAM" id="SSF49899">
    <property type="entry name" value="Concanavalin A-like lectins/glucanases"/>
    <property type="match status" value="1"/>
</dbReference>
<accession>A0AAU9EWS0</accession>
<dbReference type="InterPro" id="IPR013320">
    <property type="entry name" value="ConA-like_dom_sf"/>
</dbReference>
<feature type="region of interest" description="Disordered" evidence="1">
    <location>
        <begin position="306"/>
        <end position="329"/>
    </location>
</feature>
<feature type="chain" id="PRO_5043358758" description="Concanavalin A-like lectin/glucanases superfamily protein" evidence="2">
    <location>
        <begin position="25"/>
        <end position="868"/>
    </location>
</feature>
<dbReference type="Proteomes" id="UP001366166">
    <property type="component" value="Chromosome"/>
</dbReference>
<reference evidence="4" key="1">
    <citation type="journal article" date="2023" name="Arch. Microbiol.">
        <title>Desulfoferula mesophilus gen. nov. sp. nov., a mesophilic sulfate-reducing bacterium isolated from a brackish lake sediment.</title>
        <authorList>
            <person name="Watanabe T."/>
            <person name="Yabe T."/>
            <person name="Tsuji J.M."/>
            <person name="Fukui M."/>
        </authorList>
    </citation>
    <scope>NUCLEOTIDE SEQUENCE [LARGE SCALE GENOMIC DNA]</scope>
    <source>
        <strain evidence="4">12FAK</strain>
    </source>
</reference>
<keyword evidence="2" id="KW-0732">Signal</keyword>
<protein>
    <recommendedName>
        <fullName evidence="5">Concanavalin A-like lectin/glucanases superfamily protein</fullName>
    </recommendedName>
</protein>
<evidence type="ECO:0000256" key="1">
    <source>
        <dbReference type="SAM" id="MobiDB-lite"/>
    </source>
</evidence>
<evidence type="ECO:0000256" key="2">
    <source>
        <dbReference type="SAM" id="SignalP"/>
    </source>
</evidence>
<sequence length="868" mass="93695">MRFRTLFFLLILGCCLVLPSLAPAQDASPLKAGIYQPADLSATALVAPQPDGSVLLRLWQGDKATHLGGFAYLGRLVPGPGGKQLTGVWQSLPGSCCPGRGRQEIEPLGPEAFRFTLFAPTLDRPAWPGDSGMVFRRIAGLPPREQTDRLAGGWRITYWYANLLPNGVPGDLTQGKLELTPQGDSLAGVWEGRPGHLNLTPTSGGALLQYSDPAAGFELRAQLAEEASGLSLGGAFTSTLGQGQINLTRQGLPASPPGPQISREGNLSGVWVDTRTGSDFFKITGSDKGFSFVAYGGSLERPRYLSKGRATPAGPERLEGQAQDQPNQCCGNQGSFAFRLLEPNRMEVTAYWWPQEQPRPPHLKPETFLLERTSTQTATAAATPEGLPQVIPSRTDLPGGPAGAVEVSFNPGPSTGQPGALFSQGGYGQRLELYLDSQNHLCALLDTSQGVASLCSDSTVSPDGEHTAWLGWEAGGQALLRLDGNQAAAAPLPGPWSGSAAPYLVGGSRWPGRSFKGTISEVRLWPQAEDPASPTPPGLTINPGASQAAAEPTARPSAPATHDLMRLWHPGLLRHAYAVDADGVRSWEAQGYRLEGPVARLWVKPVTGSRALWGYVHDQAGYYLITDSTTPPPGCRPLGLLGYAPEEKGPGRVELWGLEAQFPEPLRGGTSLDRLYASDSKTVDQARQEGYGTPRRLAYALAAKGARYSPPLLYDWSGSWRGDGWGRFFLVRRGDELFMFWYYANLEGPKFYGRYRLSADGKSAEGVAVGQPGAKARYYRHKLEFVTDAPTGPRIKLTAWRLAAPLDDGRLVAFKQSRPTTSELIKSQQRAPDQERSILDNMLGSPSPEEQYRQALEQARKAGRLLER</sequence>
<dbReference type="Pfam" id="PF13385">
    <property type="entry name" value="Laminin_G_3"/>
    <property type="match status" value="1"/>
</dbReference>
<dbReference type="RefSeq" id="WP_338606572.1">
    <property type="nucleotide sequence ID" value="NZ_AP028679.1"/>
</dbReference>
<dbReference type="Gene3D" id="2.60.120.200">
    <property type="match status" value="1"/>
</dbReference>
<feature type="region of interest" description="Disordered" evidence="1">
    <location>
        <begin position="528"/>
        <end position="557"/>
    </location>
</feature>
<gene>
    <name evidence="3" type="ORF">FAK_19670</name>
</gene>
<evidence type="ECO:0000313" key="3">
    <source>
        <dbReference type="EMBL" id="BEQ14901.1"/>
    </source>
</evidence>
<organism evidence="3 4">
    <name type="scientific">Desulfoferula mesophila</name>
    <dbReference type="NCBI Taxonomy" id="3058419"/>
    <lineage>
        <taxon>Bacteria</taxon>
        <taxon>Pseudomonadati</taxon>
        <taxon>Thermodesulfobacteriota</taxon>
        <taxon>Desulfarculia</taxon>
        <taxon>Desulfarculales</taxon>
        <taxon>Desulfarculaceae</taxon>
        <taxon>Desulfoferula</taxon>
    </lineage>
</organism>
<feature type="compositionally biased region" description="Polar residues" evidence="1">
    <location>
        <begin position="822"/>
        <end position="831"/>
    </location>
</feature>